<comment type="subcellular location">
    <subcellularLocation>
        <location evidence="1">Cell inner membrane</location>
        <topology evidence="1">Multi-pass membrane protein</topology>
    </subcellularLocation>
</comment>
<evidence type="ECO:0000256" key="4">
    <source>
        <dbReference type="ARBA" id="ARBA00022519"/>
    </source>
</evidence>
<comment type="similarity">
    <text evidence="2">Belongs to the fatty acid desaturase type 1 family. AlkB subfamily.</text>
</comment>
<name>A0A3S3UYN1_9RHOB</name>
<organism evidence="14 15">
    <name type="scientific">Falsigemmobacter intermedius</name>
    <dbReference type="NCBI Taxonomy" id="1553448"/>
    <lineage>
        <taxon>Bacteria</taxon>
        <taxon>Pseudomonadati</taxon>
        <taxon>Pseudomonadota</taxon>
        <taxon>Alphaproteobacteria</taxon>
        <taxon>Rhodobacterales</taxon>
        <taxon>Paracoccaceae</taxon>
        <taxon>Falsigemmobacter</taxon>
    </lineage>
</organism>
<dbReference type="OrthoDB" id="4759734at2"/>
<proteinExistence type="inferred from homology"/>
<keyword evidence="7 12" id="KW-1133">Transmembrane helix</keyword>
<evidence type="ECO:0000256" key="7">
    <source>
        <dbReference type="ARBA" id="ARBA00022989"/>
    </source>
</evidence>
<feature type="transmembrane region" description="Helical" evidence="12">
    <location>
        <begin position="12"/>
        <end position="39"/>
    </location>
</feature>
<feature type="transmembrane region" description="Helical" evidence="12">
    <location>
        <begin position="304"/>
        <end position="322"/>
    </location>
</feature>
<dbReference type="Proteomes" id="UP000287168">
    <property type="component" value="Unassembled WGS sequence"/>
</dbReference>
<keyword evidence="15" id="KW-1185">Reference proteome</keyword>
<dbReference type="EMBL" id="SBLC01000007">
    <property type="protein sequence ID" value="RWY42507.1"/>
    <property type="molecule type" value="Genomic_DNA"/>
</dbReference>
<keyword evidence="9" id="KW-0408">Iron</keyword>
<protein>
    <submittedName>
        <fullName evidence="14">Alkane 1-monooxygenase</fullName>
    </submittedName>
</protein>
<keyword evidence="3" id="KW-1003">Cell membrane</keyword>
<keyword evidence="10 14" id="KW-0503">Monooxygenase</keyword>
<dbReference type="AlphaFoldDB" id="A0A3S3UYN1"/>
<evidence type="ECO:0000256" key="8">
    <source>
        <dbReference type="ARBA" id="ARBA00023002"/>
    </source>
</evidence>
<keyword evidence="4" id="KW-0997">Cell inner membrane</keyword>
<keyword evidence="8" id="KW-0560">Oxidoreductase</keyword>
<gene>
    <name evidence="14" type="ORF">EP867_06910</name>
</gene>
<evidence type="ECO:0000313" key="14">
    <source>
        <dbReference type="EMBL" id="RWY42507.1"/>
    </source>
</evidence>
<dbReference type="InterPro" id="IPR033885">
    <property type="entry name" value="AlkB/XylM"/>
</dbReference>
<evidence type="ECO:0000256" key="11">
    <source>
        <dbReference type="ARBA" id="ARBA00023136"/>
    </source>
</evidence>
<evidence type="ECO:0000256" key="6">
    <source>
        <dbReference type="ARBA" id="ARBA00022723"/>
    </source>
</evidence>
<keyword evidence="6" id="KW-0479">Metal-binding</keyword>
<dbReference type="GO" id="GO:0006629">
    <property type="term" value="P:lipid metabolic process"/>
    <property type="evidence" value="ECO:0007669"/>
    <property type="project" value="InterPro"/>
</dbReference>
<dbReference type="GO" id="GO:0004497">
    <property type="term" value="F:monooxygenase activity"/>
    <property type="evidence" value="ECO:0007669"/>
    <property type="project" value="UniProtKB-KW"/>
</dbReference>
<evidence type="ECO:0000256" key="1">
    <source>
        <dbReference type="ARBA" id="ARBA00004429"/>
    </source>
</evidence>
<sequence length="331" mass="36090">MSLFSAMTLAPVALFLFGAACGGWAAPLSLIFIAVMVAALDRFAALAAPLVPEAEEFPAAQALCVVLAVLHLLLLPWLIWRLSQPDPSLSTGARLALFAGFALWLGQVSNSNAHELIHRDSRFLRGLGVLLYSTIGYGHHASAHRLVHHRYVASDSDPNTARRGEGFWRYLLRVWPAEYRAGRAAEAALRAGASSPYRIYAAITLATAALSLALGGARGVLIWAGLAAYAQVQLLLSDYVQHYGLRRARQPDGRLEPIGPQHSWDAPAWASSALMLNAPRHADHHANPRRAYPGLLLPEGGLRLPYSLPVMAVLALMPPLWFRVMHRHLPR</sequence>
<feature type="domain" description="Fatty acid desaturase" evidence="13">
    <location>
        <begin position="95"/>
        <end position="293"/>
    </location>
</feature>
<feature type="transmembrane region" description="Helical" evidence="12">
    <location>
        <begin position="59"/>
        <end position="80"/>
    </location>
</feature>
<dbReference type="PANTHER" id="PTHR38674">
    <property type="entry name" value="ALKANE 1-MONOOXYGENASE 1"/>
    <property type="match status" value="1"/>
</dbReference>
<dbReference type="PANTHER" id="PTHR38674:SF1">
    <property type="entry name" value="ALKANE 1-MONOOXYGENASE 1"/>
    <property type="match status" value="1"/>
</dbReference>
<evidence type="ECO:0000256" key="10">
    <source>
        <dbReference type="ARBA" id="ARBA00023033"/>
    </source>
</evidence>
<dbReference type="CDD" id="cd03512">
    <property type="entry name" value="Alkane-hydroxylase"/>
    <property type="match status" value="1"/>
</dbReference>
<keyword evidence="11 12" id="KW-0472">Membrane</keyword>
<evidence type="ECO:0000256" key="9">
    <source>
        <dbReference type="ARBA" id="ARBA00023004"/>
    </source>
</evidence>
<evidence type="ECO:0000256" key="12">
    <source>
        <dbReference type="SAM" id="Phobius"/>
    </source>
</evidence>
<dbReference type="GO" id="GO:0046872">
    <property type="term" value="F:metal ion binding"/>
    <property type="evidence" value="ECO:0007669"/>
    <property type="project" value="UniProtKB-KW"/>
</dbReference>
<evidence type="ECO:0000256" key="3">
    <source>
        <dbReference type="ARBA" id="ARBA00022475"/>
    </source>
</evidence>
<accession>A0A3S3UYN1</accession>
<evidence type="ECO:0000259" key="13">
    <source>
        <dbReference type="Pfam" id="PF00487"/>
    </source>
</evidence>
<dbReference type="Pfam" id="PF00487">
    <property type="entry name" value="FA_desaturase"/>
    <property type="match status" value="1"/>
</dbReference>
<reference evidence="14 15" key="1">
    <citation type="journal article" date="2015" name="Int. J. Syst. Evol. Microbiol.">
        <title>Gemmobacter intermedius sp. nov., isolated from a white stork (Ciconia ciconia).</title>
        <authorList>
            <person name="Kampfer P."/>
            <person name="Jerzak L."/>
            <person name="Wilharm G."/>
            <person name="Golke J."/>
            <person name="Busse H.J."/>
            <person name="Glaeser S.P."/>
        </authorList>
    </citation>
    <scope>NUCLEOTIDE SEQUENCE [LARGE SCALE GENOMIC DNA]</scope>
    <source>
        <strain evidence="14 15">119/4</strain>
    </source>
</reference>
<comment type="caution">
    <text evidence="14">The sequence shown here is derived from an EMBL/GenBank/DDBJ whole genome shotgun (WGS) entry which is preliminary data.</text>
</comment>
<evidence type="ECO:0000256" key="5">
    <source>
        <dbReference type="ARBA" id="ARBA00022692"/>
    </source>
</evidence>
<feature type="transmembrane region" description="Helical" evidence="12">
    <location>
        <begin position="199"/>
        <end position="226"/>
    </location>
</feature>
<dbReference type="InterPro" id="IPR005804">
    <property type="entry name" value="FA_desaturase_dom"/>
</dbReference>
<evidence type="ECO:0000256" key="2">
    <source>
        <dbReference type="ARBA" id="ARBA00010823"/>
    </source>
</evidence>
<evidence type="ECO:0000313" key="15">
    <source>
        <dbReference type="Proteomes" id="UP000287168"/>
    </source>
</evidence>
<keyword evidence="5 12" id="KW-0812">Transmembrane</keyword>
<dbReference type="GO" id="GO:0005886">
    <property type="term" value="C:plasma membrane"/>
    <property type="evidence" value="ECO:0007669"/>
    <property type="project" value="UniProtKB-SubCell"/>
</dbReference>